<evidence type="ECO:0000256" key="2">
    <source>
        <dbReference type="ARBA" id="ARBA00012528"/>
    </source>
</evidence>
<name>A0AAW8R2R6_9ALTE</name>
<dbReference type="FunFam" id="3.30.70.270:FF:000001">
    <property type="entry name" value="Diguanylate cyclase domain protein"/>
    <property type="match status" value="1"/>
</dbReference>
<dbReference type="PANTHER" id="PTHR45138">
    <property type="entry name" value="REGULATORY COMPONENTS OF SENSORY TRANSDUCTION SYSTEM"/>
    <property type="match status" value="1"/>
</dbReference>
<accession>A0AAW8R2R6</accession>
<evidence type="ECO:0000259" key="6">
    <source>
        <dbReference type="PROSITE" id="PS50887"/>
    </source>
</evidence>
<evidence type="ECO:0000313" key="8">
    <source>
        <dbReference type="Proteomes" id="UP001249020"/>
    </source>
</evidence>
<dbReference type="SUPFAM" id="SSF52172">
    <property type="entry name" value="CheY-like"/>
    <property type="match status" value="2"/>
</dbReference>
<reference evidence="7 8" key="1">
    <citation type="submission" date="2023-09" db="EMBL/GenBank/DDBJ databases">
        <authorList>
            <person name="Rey-Velasco X."/>
        </authorList>
    </citation>
    <scope>NUCLEOTIDE SEQUENCE [LARGE SCALE GENOMIC DNA]</scope>
    <source>
        <strain evidence="7 8">W409</strain>
    </source>
</reference>
<dbReference type="SMART" id="SM00267">
    <property type="entry name" value="GGDEF"/>
    <property type="match status" value="1"/>
</dbReference>
<evidence type="ECO:0000259" key="5">
    <source>
        <dbReference type="PROSITE" id="PS50110"/>
    </source>
</evidence>
<dbReference type="GO" id="GO:0005886">
    <property type="term" value="C:plasma membrane"/>
    <property type="evidence" value="ECO:0007669"/>
    <property type="project" value="TreeGrafter"/>
</dbReference>
<dbReference type="PANTHER" id="PTHR45138:SF9">
    <property type="entry name" value="DIGUANYLATE CYCLASE DGCM-RELATED"/>
    <property type="match status" value="1"/>
</dbReference>
<evidence type="ECO:0000313" key="7">
    <source>
        <dbReference type="EMBL" id="MDT0583621.1"/>
    </source>
</evidence>
<sequence>MKILISLWAEARKQKSLALLEPFRYNVNALAQSVATFTLFTLQQILSDINGACESALIKKIDMKELIVMVDALMNELIANSNQDPNPLLIENDKPFDMLESKDNTKTAGKQARKPYIVIVDDEKSSGMAVAALIGEFNFQVDYFDSIKAFNKAAETKQPDLVLLDIMMPETSSEQVFDYASKLTQRGVKVVSYSSLFSLEMRLAAVRAGVLDFIVKPMSILGIIEKINRVLHLQKTRAYRVIFVDDQESMGEFYQTLLEEADCEVYYSSSVEDMFNKVDDFYPDLFLLDMNMPDVNGLEVAKIIRQQKLFDFTPIVFLTADEQLETKLAALNCGADDVISKSTPPMLVVKQLITRLGRALAVKDFVSKDALTGVLNHGQIMEAALNSYRLSRRQESDASIAMLDIDHFKLVNDTFGHSAGDKVLSGLGQLLGRSLRTTDYIGRYGGEEFLLVFVGATPSDALVKLNQIRLAFSEMDFEAKGRRFKCTFSAGIVDLAGNSSLPHAINEADQALYASKEGGRNQVKIFSS</sequence>
<keyword evidence="4" id="KW-0597">Phosphoprotein</keyword>
<dbReference type="SUPFAM" id="SSF55073">
    <property type="entry name" value="Nucleotide cyclase"/>
    <property type="match status" value="1"/>
</dbReference>
<comment type="cofactor">
    <cofactor evidence="1">
        <name>Mg(2+)</name>
        <dbReference type="ChEBI" id="CHEBI:18420"/>
    </cofactor>
</comment>
<dbReference type="GO" id="GO:0043709">
    <property type="term" value="P:cell adhesion involved in single-species biofilm formation"/>
    <property type="evidence" value="ECO:0007669"/>
    <property type="project" value="TreeGrafter"/>
</dbReference>
<dbReference type="InterPro" id="IPR029787">
    <property type="entry name" value="Nucleotide_cyclase"/>
</dbReference>
<organism evidence="7 8">
    <name type="scientific">Brumicola blandensis</name>
    <dbReference type="NCBI Taxonomy" id="3075611"/>
    <lineage>
        <taxon>Bacteria</taxon>
        <taxon>Pseudomonadati</taxon>
        <taxon>Pseudomonadota</taxon>
        <taxon>Gammaproteobacteria</taxon>
        <taxon>Alteromonadales</taxon>
        <taxon>Alteromonadaceae</taxon>
        <taxon>Brumicola</taxon>
    </lineage>
</organism>
<dbReference type="InterPro" id="IPR011006">
    <property type="entry name" value="CheY-like_superfamily"/>
</dbReference>
<dbReference type="CDD" id="cd00156">
    <property type="entry name" value="REC"/>
    <property type="match status" value="2"/>
</dbReference>
<dbReference type="Gene3D" id="3.40.50.2300">
    <property type="match status" value="2"/>
</dbReference>
<gene>
    <name evidence="7" type="ORF">RM544_13820</name>
</gene>
<protein>
    <recommendedName>
        <fullName evidence="2">diguanylate cyclase</fullName>
        <ecNumber evidence="2">2.7.7.65</ecNumber>
    </recommendedName>
</protein>
<dbReference type="PROSITE" id="PS50887">
    <property type="entry name" value="GGDEF"/>
    <property type="match status" value="1"/>
</dbReference>
<dbReference type="RefSeq" id="WP_311362394.1">
    <property type="nucleotide sequence ID" value="NZ_JAVRIE010000006.1"/>
</dbReference>
<proteinExistence type="predicted"/>
<evidence type="ECO:0000256" key="1">
    <source>
        <dbReference type="ARBA" id="ARBA00001946"/>
    </source>
</evidence>
<dbReference type="Pfam" id="PF00072">
    <property type="entry name" value="Response_reg"/>
    <property type="match status" value="2"/>
</dbReference>
<dbReference type="GO" id="GO:0000160">
    <property type="term" value="P:phosphorelay signal transduction system"/>
    <property type="evidence" value="ECO:0007669"/>
    <property type="project" value="InterPro"/>
</dbReference>
<dbReference type="SMART" id="SM00448">
    <property type="entry name" value="REC"/>
    <property type="match status" value="2"/>
</dbReference>
<dbReference type="GO" id="GO:0052621">
    <property type="term" value="F:diguanylate cyclase activity"/>
    <property type="evidence" value="ECO:0007669"/>
    <property type="project" value="UniProtKB-EC"/>
</dbReference>
<evidence type="ECO:0000256" key="4">
    <source>
        <dbReference type="PROSITE-ProRule" id="PRU00169"/>
    </source>
</evidence>
<keyword evidence="7" id="KW-0808">Transferase</keyword>
<dbReference type="Proteomes" id="UP001249020">
    <property type="component" value="Unassembled WGS sequence"/>
</dbReference>
<comment type="catalytic activity">
    <reaction evidence="3">
        <text>2 GTP = 3',3'-c-di-GMP + 2 diphosphate</text>
        <dbReference type="Rhea" id="RHEA:24898"/>
        <dbReference type="ChEBI" id="CHEBI:33019"/>
        <dbReference type="ChEBI" id="CHEBI:37565"/>
        <dbReference type="ChEBI" id="CHEBI:58805"/>
        <dbReference type="EC" id="2.7.7.65"/>
    </reaction>
</comment>
<dbReference type="CDD" id="cd01949">
    <property type="entry name" value="GGDEF"/>
    <property type="match status" value="1"/>
</dbReference>
<dbReference type="InterPro" id="IPR001789">
    <property type="entry name" value="Sig_transdc_resp-reg_receiver"/>
</dbReference>
<feature type="domain" description="GGDEF" evidence="6">
    <location>
        <begin position="396"/>
        <end position="528"/>
    </location>
</feature>
<feature type="modified residue" description="4-aspartylphosphate" evidence="4">
    <location>
        <position position="165"/>
    </location>
</feature>
<comment type="caution">
    <text evidence="7">The sequence shown here is derived from an EMBL/GenBank/DDBJ whole genome shotgun (WGS) entry which is preliminary data.</text>
</comment>
<keyword evidence="8" id="KW-1185">Reference proteome</keyword>
<dbReference type="InterPro" id="IPR043128">
    <property type="entry name" value="Rev_trsase/Diguanyl_cyclase"/>
</dbReference>
<keyword evidence="7" id="KW-0548">Nucleotidyltransferase</keyword>
<feature type="domain" description="Response regulatory" evidence="5">
    <location>
        <begin position="240"/>
        <end position="356"/>
    </location>
</feature>
<dbReference type="Pfam" id="PF00990">
    <property type="entry name" value="GGDEF"/>
    <property type="match status" value="1"/>
</dbReference>
<feature type="modified residue" description="4-aspartylphosphate" evidence="4">
    <location>
        <position position="289"/>
    </location>
</feature>
<feature type="domain" description="Response regulatory" evidence="5">
    <location>
        <begin position="116"/>
        <end position="231"/>
    </location>
</feature>
<dbReference type="PROSITE" id="PS50110">
    <property type="entry name" value="RESPONSE_REGULATORY"/>
    <property type="match status" value="2"/>
</dbReference>
<dbReference type="AlphaFoldDB" id="A0AAW8R2R6"/>
<dbReference type="Gene3D" id="3.30.70.270">
    <property type="match status" value="1"/>
</dbReference>
<dbReference type="EC" id="2.7.7.65" evidence="2"/>
<dbReference type="NCBIfam" id="TIGR00254">
    <property type="entry name" value="GGDEF"/>
    <property type="match status" value="1"/>
</dbReference>
<dbReference type="InterPro" id="IPR050469">
    <property type="entry name" value="Diguanylate_Cyclase"/>
</dbReference>
<dbReference type="GO" id="GO:1902201">
    <property type="term" value="P:negative regulation of bacterial-type flagellum-dependent cell motility"/>
    <property type="evidence" value="ECO:0007669"/>
    <property type="project" value="TreeGrafter"/>
</dbReference>
<evidence type="ECO:0000256" key="3">
    <source>
        <dbReference type="ARBA" id="ARBA00034247"/>
    </source>
</evidence>
<dbReference type="EMBL" id="JAVRIE010000006">
    <property type="protein sequence ID" value="MDT0583621.1"/>
    <property type="molecule type" value="Genomic_DNA"/>
</dbReference>
<dbReference type="InterPro" id="IPR000160">
    <property type="entry name" value="GGDEF_dom"/>
</dbReference>